<evidence type="ECO:0000256" key="4">
    <source>
        <dbReference type="ARBA" id="ARBA00023163"/>
    </source>
</evidence>
<evidence type="ECO:0000256" key="2">
    <source>
        <dbReference type="ARBA" id="ARBA00023015"/>
    </source>
</evidence>
<dbReference type="PROSITE" id="PS50931">
    <property type="entry name" value="HTH_LYSR"/>
    <property type="match status" value="1"/>
</dbReference>
<keyword evidence="7" id="KW-1185">Reference proteome</keyword>
<evidence type="ECO:0000256" key="3">
    <source>
        <dbReference type="ARBA" id="ARBA00023125"/>
    </source>
</evidence>
<dbReference type="EMBL" id="CP043046">
    <property type="protein sequence ID" value="QEI06162.1"/>
    <property type="molecule type" value="Genomic_DNA"/>
</dbReference>
<protein>
    <submittedName>
        <fullName evidence="6">LysR family transcriptional regulator</fullName>
    </submittedName>
</protein>
<evidence type="ECO:0000313" key="6">
    <source>
        <dbReference type="EMBL" id="QEI06162.1"/>
    </source>
</evidence>
<dbReference type="PRINTS" id="PR00039">
    <property type="entry name" value="HTHLYSR"/>
</dbReference>
<keyword evidence="3" id="KW-0238">DNA-binding</keyword>
<dbReference type="Gene3D" id="3.40.190.290">
    <property type="match status" value="1"/>
</dbReference>
<dbReference type="Gene3D" id="1.10.10.10">
    <property type="entry name" value="Winged helix-like DNA-binding domain superfamily/Winged helix DNA-binding domain"/>
    <property type="match status" value="1"/>
</dbReference>
<dbReference type="GO" id="GO:0005829">
    <property type="term" value="C:cytosol"/>
    <property type="evidence" value="ECO:0007669"/>
    <property type="project" value="TreeGrafter"/>
</dbReference>
<dbReference type="InterPro" id="IPR050950">
    <property type="entry name" value="HTH-type_LysR_regulators"/>
</dbReference>
<dbReference type="InterPro" id="IPR005119">
    <property type="entry name" value="LysR_subst-bd"/>
</dbReference>
<reference evidence="6 7" key="1">
    <citation type="submission" date="2019-08" db="EMBL/GenBank/DDBJ databases">
        <title>Amphibian skin-associated Pigmentiphaga: genome sequence and occurrence across geography and hosts.</title>
        <authorList>
            <person name="Bletz M.C."/>
            <person name="Bunk B."/>
            <person name="Sproeer C."/>
            <person name="Biwer P."/>
            <person name="Reiter S."/>
            <person name="Rabemananjara F.C.E."/>
            <person name="Schulz S."/>
            <person name="Overmann J."/>
            <person name="Vences M."/>
        </authorList>
    </citation>
    <scope>NUCLEOTIDE SEQUENCE [LARGE SCALE GENOMIC DNA]</scope>
    <source>
        <strain evidence="6 7">Mada1488</strain>
    </source>
</reference>
<evidence type="ECO:0000313" key="7">
    <source>
        <dbReference type="Proteomes" id="UP000325161"/>
    </source>
</evidence>
<gene>
    <name evidence="6" type="ORF">FXN63_10170</name>
</gene>
<dbReference type="InterPro" id="IPR036388">
    <property type="entry name" value="WH-like_DNA-bd_sf"/>
</dbReference>
<dbReference type="GO" id="GO:0003677">
    <property type="term" value="F:DNA binding"/>
    <property type="evidence" value="ECO:0007669"/>
    <property type="project" value="UniProtKB-KW"/>
</dbReference>
<dbReference type="KEGG" id="pacr:FXN63_10170"/>
<dbReference type="OrthoDB" id="9133980at2"/>
<sequence length="296" mass="32767">MDLRDLRYFETIAELQHLGQASVRLHRTQPALTSSIRRLEADCGTALFEKAGRGIKLTEAGKVLLKWAQRMRFDVEDAKHEIETIGLGLAGHVRLGIVPTAAQFLLPSVARDLLRQAPEVTLRTEVGLVDTLIPHLRAGELDMVVGSEGTSEAGYVSRLLAEDVIVVAASEHHEVLGRSVTLKDLTAYRWALQPPGAPTRDWLDQTFERKGLPRPKVQVETTMLLMLPDLVAQTGLLSFVSRHHLEGRARLLGLKEVSVKGASMRRRIVVTYRANSFLSPAARRLIDLFIQAAPNA</sequence>
<dbReference type="FunFam" id="1.10.10.10:FF:000001">
    <property type="entry name" value="LysR family transcriptional regulator"/>
    <property type="match status" value="1"/>
</dbReference>
<dbReference type="AlphaFoldDB" id="A0A5C0AUS2"/>
<dbReference type="Pfam" id="PF00126">
    <property type="entry name" value="HTH_1"/>
    <property type="match status" value="1"/>
</dbReference>
<feature type="domain" description="HTH lysR-type" evidence="5">
    <location>
        <begin position="1"/>
        <end position="58"/>
    </location>
</feature>
<dbReference type="InterPro" id="IPR000847">
    <property type="entry name" value="LysR_HTH_N"/>
</dbReference>
<accession>A0A5C0AUS2</accession>
<name>A0A5C0AUS2_9BURK</name>
<comment type="similarity">
    <text evidence="1">Belongs to the LysR transcriptional regulatory family.</text>
</comment>
<dbReference type="Pfam" id="PF03466">
    <property type="entry name" value="LysR_substrate"/>
    <property type="match status" value="1"/>
</dbReference>
<proteinExistence type="inferred from homology"/>
<dbReference type="RefSeq" id="WP_148814545.1">
    <property type="nucleotide sequence ID" value="NZ_CP043046.1"/>
</dbReference>
<dbReference type="GO" id="GO:0003700">
    <property type="term" value="F:DNA-binding transcription factor activity"/>
    <property type="evidence" value="ECO:0007669"/>
    <property type="project" value="InterPro"/>
</dbReference>
<dbReference type="PANTHER" id="PTHR30419">
    <property type="entry name" value="HTH-TYPE TRANSCRIPTIONAL REGULATOR YBHD"/>
    <property type="match status" value="1"/>
</dbReference>
<dbReference type="InterPro" id="IPR036390">
    <property type="entry name" value="WH_DNA-bd_sf"/>
</dbReference>
<dbReference type="SUPFAM" id="SSF46785">
    <property type="entry name" value="Winged helix' DNA-binding domain"/>
    <property type="match status" value="1"/>
</dbReference>
<organism evidence="6 7">
    <name type="scientific">Pigmentiphaga aceris</name>
    <dbReference type="NCBI Taxonomy" id="1940612"/>
    <lineage>
        <taxon>Bacteria</taxon>
        <taxon>Pseudomonadati</taxon>
        <taxon>Pseudomonadota</taxon>
        <taxon>Betaproteobacteria</taxon>
        <taxon>Burkholderiales</taxon>
        <taxon>Alcaligenaceae</taxon>
        <taxon>Pigmentiphaga</taxon>
    </lineage>
</organism>
<evidence type="ECO:0000256" key="1">
    <source>
        <dbReference type="ARBA" id="ARBA00009437"/>
    </source>
</evidence>
<keyword evidence="2" id="KW-0805">Transcription regulation</keyword>
<dbReference type="Proteomes" id="UP000325161">
    <property type="component" value="Chromosome"/>
</dbReference>
<evidence type="ECO:0000259" key="5">
    <source>
        <dbReference type="PROSITE" id="PS50931"/>
    </source>
</evidence>
<dbReference type="SUPFAM" id="SSF53850">
    <property type="entry name" value="Periplasmic binding protein-like II"/>
    <property type="match status" value="1"/>
</dbReference>
<keyword evidence="4" id="KW-0804">Transcription</keyword>